<evidence type="ECO:0000256" key="7">
    <source>
        <dbReference type="ARBA" id="ARBA00022840"/>
    </source>
</evidence>
<evidence type="ECO:0000256" key="5">
    <source>
        <dbReference type="ARBA" id="ARBA00022741"/>
    </source>
</evidence>
<evidence type="ECO:0000256" key="1">
    <source>
        <dbReference type="ARBA" id="ARBA00000085"/>
    </source>
</evidence>
<evidence type="ECO:0000259" key="10">
    <source>
        <dbReference type="PROSITE" id="PS50109"/>
    </source>
</evidence>
<dbReference type="GO" id="GO:0046983">
    <property type="term" value="F:protein dimerization activity"/>
    <property type="evidence" value="ECO:0007669"/>
    <property type="project" value="InterPro"/>
</dbReference>
<keyword evidence="9" id="KW-0812">Transmembrane</keyword>
<feature type="domain" description="Histidine kinase" evidence="10">
    <location>
        <begin position="71"/>
        <end position="255"/>
    </location>
</feature>
<dbReference type="AlphaFoldDB" id="A0A6N6RKH8"/>
<evidence type="ECO:0000256" key="3">
    <source>
        <dbReference type="ARBA" id="ARBA00022553"/>
    </source>
</evidence>
<reference evidence="11 12" key="1">
    <citation type="submission" date="2019-09" db="EMBL/GenBank/DDBJ databases">
        <title>Genomes of family Cryomorphaceae.</title>
        <authorList>
            <person name="Bowman J.P."/>
        </authorList>
    </citation>
    <scope>NUCLEOTIDE SEQUENCE [LARGE SCALE GENOMIC DNA]</scope>
    <source>
        <strain evidence="11 12">LMG 25704</strain>
    </source>
</reference>
<dbReference type="InterPro" id="IPR003594">
    <property type="entry name" value="HATPase_dom"/>
</dbReference>
<dbReference type="InterPro" id="IPR036890">
    <property type="entry name" value="HATPase_C_sf"/>
</dbReference>
<evidence type="ECO:0000256" key="9">
    <source>
        <dbReference type="SAM" id="Phobius"/>
    </source>
</evidence>
<dbReference type="SMART" id="SM00387">
    <property type="entry name" value="HATPase_c"/>
    <property type="match status" value="1"/>
</dbReference>
<dbReference type="Pfam" id="PF02518">
    <property type="entry name" value="HATPase_c"/>
    <property type="match status" value="1"/>
</dbReference>
<evidence type="ECO:0000256" key="6">
    <source>
        <dbReference type="ARBA" id="ARBA00022777"/>
    </source>
</evidence>
<keyword evidence="4" id="KW-0808">Transferase</keyword>
<dbReference type="EMBL" id="WBVO01000012">
    <property type="protein sequence ID" value="KAB2807047.1"/>
    <property type="molecule type" value="Genomic_DNA"/>
</dbReference>
<dbReference type="RefSeq" id="WP_151668237.1">
    <property type="nucleotide sequence ID" value="NZ_WBVO01000012.1"/>
</dbReference>
<proteinExistence type="predicted"/>
<dbReference type="Pfam" id="PF07730">
    <property type="entry name" value="HisKA_3"/>
    <property type="match status" value="1"/>
</dbReference>
<keyword evidence="12" id="KW-1185">Reference proteome</keyword>
<dbReference type="Proteomes" id="UP000468650">
    <property type="component" value="Unassembled WGS sequence"/>
</dbReference>
<accession>A0A6N6RKH8</accession>
<keyword evidence="7" id="KW-0067">ATP-binding</keyword>
<keyword evidence="8" id="KW-0902">Two-component regulatory system</keyword>
<dbReference type="PROSITE" id="PS50109">
    <property type="entry name" value="HIS_KIN"/>
    <property type="match status" value="1"/>
</dbReference>
<name>A0A6N6RKH8_9FLAO</name>
<sequence length="255" mass="28622">MEDSSDLIEFLFLTLGGVLILLIVVFSAFYALNVSRKRVIQAEKEKAKIALEEKQKMLEASIQGGERERKKIAEELHDHINAQLTVVRMSLVREEGENISNAVESIDHTIQELRGISRELMPPVLERFGLLDALDDLFDKVEKAGELRIDFNAPEEWEYKDIDRDLALYRIVQEFIQNTIKYAEASKLDISVQADGHHIYMNLRDNGVGFDMNEVESGLGTRNVNSRAEYLGGTANLSSSPGKGVSLSVTVPLNT</sequence>
<dbReference type="GO" id="GO:0005524">
    <property type="term" value="F:ATP binding"/>
    <property type="evidence" value="ECO:0007669"/>
    <property type="project" value="UniProtKB-KW"/>
</dbReference>
<dbReference type="GO" id="GO:0000155">
    <property type="term" value="F:phosphorelay sensor kinase activity"/>
    <property type="evidence" value="ECO:0007669"/>
    <property type="project" value="InterPro"/>
</dbReference>
<dbReference type="Gene3D" id="3.30.565.10">
    <property type="entry name" value="Histidine kinase-like ATPase, C-terminal domain"/>
    <property type="match status" value="1"/>
</dbReference>
<dbReference type="CDD" id="cd16917">
    <property type="entry name" value="HATPase_UhpB-NarQ-NarX-like"/>
    <property type="match status" value="1"/>
</dbReference>
<keyword evidence="6" id="KW-0418">Kinase</keyword>
<feature type="transmembrane region" description="Helical" evidence="9">
    <location>
        <begin position="12"/>
        <end position="32"/>
    </location>
</feature>
<dbReference type="PANTHER" id="PTHR24421:SF10">
    <property type="entry name" value="NITRATE_NITRITE SENSOR PROTEIN NARQ"/>
    <property type="match status" value="1"/>
</dbReference>
<dbReference type="InterPro" id="IPR011712">
    <property type="entry name" value="Sig_transdc_His_kin_sub3_dim/P"/>
</dbReference>
<comment type="caution">
    <text evidence="11">The sequence shown here is derived from an EMBL/GenBank/DDBJ whole genome shotgun (WGS) entry which is preliminary data.</text>
</comment>
<dbReference type="SUPFAM" id="SSF55874">
    <property type="entry name" value="ATPase domain of HSP90 chaperone/DNA topoisomerase II/histidine kinase"/>
    <property type="match status" value="1"/>
</dbReference>
<evidence type="ECO:0000313" key="11">
    <source>
        <dbReference type="EMBL" id="KAB2807047.1"/>
    </source>
</evidence>
<dbReference type="PANTHER" id="PTHR24421">
    <property type="entry name" value="NITRATE/NITRITE SENSOR PROTEIN NARX-RELATED"/>
    <property type="match status" value="1"/>
</dbReference>
<keyword evidence="3" id="KW-0597">Phosphoprotein</keyword>
<evidence type="ECO:0000313" key="12">
    <source>
        <dbReference type="Proteomes" id="UP000468650"/>
    </source>
</evidence>
<dbReference type="GO" id="GO:0016020">
    <property type="term" value="C:membrane"/>
    <property type="evidence" value="ECO:0007669"/>
    <property type="project" value="InterPro"/>
</dbReference>
<evidence type="ECO:0000256" key="8">
    <source>
        <dbReference type="ARBA" id="ARBA00023012"/>
    </source>
</evidence>
<keyword evidence="5" id="KW-0547">Nucleotide-binding</keyword>
<organism evidence="11 12">
    <name type="scientific">Phaeocystidibacter luteus</name>
    <dbReference type="NCBI Taxonomy" id="911197"/>
    <lineage>
        <taxon>Bacteria</taxon>
        <taxon>Pseudomonadati</taxon>
        <taxon>Bacteroidota</taxon>
        <taxon>Flavobacteriia</taxon>
        <taxon>Flavobacteriales</taxon>
        <taxon>Phaeocystidibacteraceae</taxon>
        <taxon>Phaeocystidibacter</taxon>
    </lineage>
</organism>
<evidence type="ECO:0000256" key="4">
    <source>
        <dbReference type="ARBA" id="ARBA00022679"/>
    </source>
</evidence>
<gene>
    <name evidence="11" type="ORF">F8C67_12700</name>
</gene>
<evidence type="ECO:0000256" key="2">
    <source>
        <dbReference type="ARBA" id="ARBA00012438"/>
    </source>
</evidence>
<dbReference type="EC" id="2.7.13.3" evidence="2"/>
<dbReference type="InterPro" id="IPR005467">
    <property type="entry name" value="His_kinase_dom"/>
</dbReference>
<keyword evidence="9" id="KW-1133">Transmembrane helix</keyword>
<dbReference type="Gene3D" id="1.20.5.1930">
    <property type="match status" value="1"/>
</dbReference>
<dbReference type="InterPro" id="IPR050482">
    <property type="entry name" value="Sensor_HK_TwoCompSys"/>
</dbReference>
<dbReference type="OrthoDB" id="9778366at2"/>
<protein>
    <recommendedName>
        <fullName evidence="2">histidine kinase</fullName>
        <ecNumber evidence="2">2.7.13.3</ecNumber>
    </recommendedName>
</protein>
<comment type="catalytic activity">
    <reaction evidence="1">
        <text>ATP + protein L-histidine = ADP + protein N-phospho-L-histidine.</text>
        <dbReference type="EC" id="2.7.13.3"/>
    </reaction>
</comment>
<keyword evidence="9" id="KW-0472">Membrane</keyword>